<reference evidence="3 4" key="1">
    <citation type="submission" date="2013-03" db="EMBL/GenBank/DDBJ databases">
        <title>The Genome Sequence of Phialophora europaea CBS 101466.</title>
        <authorList>
            <consortium name="The Broad Institute Genomics Platform"/>
            <person name="Cuomo C."/>
            <person name="de Hoog S."/>
            <person name="Gorbushina A."/>
            <person name="Walker B."/>
            <person name="Young S.K."/>
            <person name="Zeng Q."/>
            <person name="Gargeya S."/>
            <person name="Fitzgerald M."/>
            <person name="Haas B."/>
            <person name="Abouelleil A."/>
            <person name="Allen A.W."/>
            <person name="Alvarado L."/>
            <person name="Arachchi H.M."/>
            <person name="Berlin A.M."/>
            <person name="Chapman S.B."/>
            <person name="Gainer-Dewar J."/>
            <person name="Goldberg J."/>
            <person name="Griggs A."/>
            <person name="Gujja S."/>
            <person name="Hansen M."/>
            <person name="Howarth C."/>
            <person name="Imamovic A."/>
            <person name="Ireland A."/>
            <person name="Larimer J."/>
            <person name="McCowan C."/>
            <person name="Murphy C."/>
            <person name="Pearson M."/>
            <person name="Poon T.W."/>
            <person name="Priest M."/>
            <person name="Roberts A."/>
            <person name="Saif S."/>
            <person name="Shea T."/>
            <person name="Sisk P."/>
            <person name="Sykes S."/>
            <person name="Wortman J."/>
            <person name="Nusbaum C."/>
            <person name="Birren B."/>
        </authorList>
    </citation>
    <scope>NUCLEOTIDE SEQUENCE [LARGE SCALE GENOMIC DNA]</scope>
    <source>
        <strain evidence="3 4">CBS 101466</strain>
    </source>
</reference>
<dbReference type="AlphaFoldDB" id="W2RQS6"/>
<organism evidence="3 4">
    <name type="scientific">Cyphellophora europaea (strain CBS 101466)</name>
    <name type="common">Phialophora europaea</name>
    <dbReference type="NCBI Taxonomy" id="1220924"/>
    <lineage>
        <taxon>Eukaryota</taxon>
        <taxon>Fungi</taxon>
        <taxon>Dikarya</taxon>
        <taxon>Ascomycota</taxon>
        <taxon>Pezizomycotina</taxon>
        <taxon>Eurotiomycetes</taxon>
        <taxon>Chaetothyriomycetidae</taxon>
        <taxon>Chaetothyriales</taxon>
        <taxon>Cyphellophoraceae</taxon>
        <taxon>Cyphellophora</taxon>
    </lineage>
</organism>
<keyword evidence="4" id="KW-1185">Reference proteome</keyword>
<feature type="coiled-coil region" evidence="1">
    <location>
        <begin position="454"/>
        <end position="626"/>
    </location>
</feature>
<feature type="compositionally biased region" description="Low complexity" evidence="2">
    <location>
        <begin position="793"/>
        <end position="802"/>
    </location>
</feature>
<protein>
    <submittedName>
        <fullName evidence="3">Uncharacterized protein</fullName>
    </submittedName>
</protein>
<gene>
    <name evidence="3" type="ORF">HMPREF1541_06712</name>
</gene>
<feature type="region of interest" description="Disordered" evidence="2">
    <location>
        <begin position="1"/>
        <end position="110"/>
    </location>
</feature>
<feature type="compositionally biased region" description="Low complexity" evidence="2">
    <location>
        <begin position="26"/>
        <end position="36"/>
    </location>
</feature>
<dbReference type="eggNOG" id="ENOG502SS15">
    <property type="taxonomic scope" value="Eukaryota"/>
</dbReference>
<accession>W2RQS6</accession>
<dbReference type="PANTHER" id="PTHR45615">
    <property type="entry name" value="MYOSIN HEAVY CHAIN, NON-MUSCLE"/>
    <property type="match status" value="1"/>
</dbReference>
<dbReference type="InParanoid" id="W2RQS6"/>
<feature type="compositionally biased region" description="Acidic residues" evidence="2">
    <location>
        <begin position="703"/>
        <end position="716"/>
    </location>
</feature>
<keyword evidence="1" id="KW-0175">Coiled coil</keyword>
<feature type="compositionally biased region" description="Polar residues" evidence="2">
    <location>
        <begin position="177"/>
        <end position="192"/>
    </location>
</feature>
<feature type="region of interest" description="Disordered" evidence="2">
    <location>
        <begin position="169"/>
        <end position="192"/>
    </location>
</feature>
<dbReference type="RefSeq" id="XP_008719264.1">
    <property type="nucleotide sequence ID" value="XM_008721042.1"/>
</dbReference>
<evidence type="ECO:0000256" key="2">
    <source>
        <dbReference type="SAM" id="MobiDB-lite"/>
    </source>
</evidence>
<feature type="coiled-coil region" evidence="1">
    <location>
        <begin position="335"/>
        <end position="369"/>
    </location>
</feature>
<name>W2RQS6_CYPE1</name>
<feature type="compositionally biased region" description="Low complexity" evidence="2">
    <location>
        <begin position="48"/>
        <end position="69"/>
    </location>
</feature>
<dbReference type="PANTHER" id="PTHR45615:SF66">
    <property type="entry name" value="CARD DOMAIN-CONTAINING PROTEIN"/>
    <property type="match status" value="1"/>
</dbReference>
<evidence type="ECO:0000313" key="3">
    <source>
        <dbReference type="EMBL" id="ETN38675.1"/>
    </source>
</evidence>
<feature type="region of interest" description="Disordered" evidence="2">
    <location>
        <begin position="703"/>
        <end position="808"/>
    </location>
</feature>
<dbReference type="Proteomes" id="UP000030752">
    <property type="component" value="Unassembled WGS sequence"/>
</dbReference>
<evidence type="ECO:0000256" key="1">
    <source>
        <dbReference type="SAM" id="Coils"/>
    </source>
</evidence>
<dbReference type="EMBL" id="KB822722">
    <property type="protein sequence ID" value="ETN38675.1"/>
    <property type="molecule type" value="Genomic_DNA"/>
</dbReference>
<dbReference type="VEuPathDB" id="FungiDB:HMPREF1541_06712"/>
<dbReference type="STRING" id="1220924.W2RQS6"/>
<proteinExistence type="predicted"/>
<evidence type="ECO:0000313" key="4">
    <source>
        <dbReference type="Proteomes" id="UP000030752"/>
    </source>
</evidence>
<feature type="compositionally biased region" description="Acidic residues" evidence="2">
    <location>
        <begin position="778"/>
        <end position="792"/>
    </location>
</feature>
<sequence length="808" mass="90205">MDPSEQPVALRRPKRRAAEAVSPLKPTGSSITTGTPSKRRSSKRVRFSDSFIPSTTATLAAPAPSSGTTGLTPAVQKQRLASPRRRVSTPAPSRDNGGPVLLPSSPSVEGELQFTPLRQALGDRMQRRIRRNHLSEEVNEFETDKREMSKLRKDIKLKDEELKRMRAELEEVRSDKQSPCSSEQGAQTDLASSRISEIEQELDHLRRSFQEFHENPAIFDNGVLPVHDEPWSHVQRGTGTGPRSDSGDTVQIFEDSVDQYASAPRLSSSYAHQDAQDAAIMGLELESARQVKQSLLGSFSRRSTLDASDLHFADSPSRPTAHMSSPMPKVPNDLYANLAKQLKVANARAEDAELALEALEGEVRALCSSFSEGDAQLGLKALADHFRAIRLELERLMPGESTVGLTDNAALFPDLVSKLKTVMTDLNEKATELHNMRTQERNLRSNFEHSIQSYDKAANKIKCLGEELDKMAEEMLEIRVRAKRAEDERDEIGRDNDKLRESLNSYRDEVKRLEDLITTMEAEHRVALQDVRTESTSFREEMDAKVAAETTGRRKAEESAVSRLRKIQELEEKLQDARERAAHVEKELNIEVGGLNSRIGALSTALQSANEETGRLRKLLKKCETKYREEVYRGEETVSKMRDEMIKAAARVAESSKAHRRKSKVGLANWELESDDVAVDEHGVPMTPSSVVRFAHYSEVQDLGDEDGEEDDDADNDSVPGSVEVSRGRKKSVLLTPAQNLAKRKGKRKYDSGIGISESSPAADDFDDSGLATPDLSSETDFDVDMEMEEEQQQQQQQQQQQRAQMAF</sequence>
<dbReference type="OrthoDB" id="3532430at2759"/>
<dbReference type="GeneID" id="19974051"/>
<dbReference type="HOGENOM" id="CLU_371712_0_0_1"/>